<protein>
    <recommendedName>
        <fullName evidence="4">RidA family protein</fullName>
    </recommendedName>
</protein>
<evidence type="ECO:0000313" key="2">
    <source>
        <dbReference type="EMBL" id="GAA0682435.1"/>
    </source>
</evidence>
<name>A0AAV3TGT2_9EURY</name>
<dbReference type="GO" id="GO:0005829">
    <property type="term" value="C:cytosol"/>
    <property type="evidence" value="ECO:0007669"/>
    <property type="project" value="TreeGrafter"/>
</dbReference>
<dbReference type="EMBL" id="BAAADV010000008">
    <property type="protein sequence ID" value="GAA0682435.1"/>
    <property type="molecule type" value="Genomic_DNA"/>
</dbReference>
<dbReference type="CDD" id="cd00448">
    <property type="entry name" value="YjgF_YER057c_UK114_family"/>
    <property type="match status" value="1"/>
</dbReference>
<dbReference type="SUPFAM" id="SSF55298">
    <property type="entry name" value="YjgF-like"/>
    <property type="match status" value="1"/>
</dbReference>
<keyword evidence="3" id="KW-1185">Reference proteome</keyword>
<accession>A0AAV3TGT2</accession>
<dbReference type="GO" id="GO:0019239">
    <property type="term" value="F:deaminase activity"/>
    <property type="evidence" value="ECO:0007669"/>
    <property type="project" value="TreeGrafter"/>
</dbReference>
<evidence type="ECO:0008006" key="4">
    <source>
        <dbReference type="Google" id="ProtNLM"/>
    </source>
</evidence>
<dbReference type="InterPro" id="IPR035959">
    <property type="entry name" value="RutC-like_sf"/>
</dbReference>
<dbReference type="Proteomes" id="UP001500420">
    <property type="component" value="Unassembled WGS sequence"/>
</dbReference>
<dbReference type="AlphaFoldDB" id="A0AAV3TGT2"/>
<comment type="similarity">
    <text evidence="1">Belongs to the RutC family.</text>
</comment>
<evidence type="ECO:0000256" key="1">
    <source>
        <dbReference type="ARBA" id="ARBA00010552"/>
    </source>
</evidence>
<dbReference type="InterPro" id="IPR006175">
    <property type="entry name" value="YjgF/YER057c/UK114"/>
</dbReference>
<dbReference type="PANTHER" id="PTHR11803:SF58">
    <property type="entry name" value="PROTEIN HMF1-RELATED"/>
    <property type="match status" value="1"/>
</dbReference>
<evidence type="ECO:0000313" key="3">
    <source>
        <dbReference type="Proteomes" id="UP001500420"/>
    </source>
</evidence>
<gene>
    <name evidence="2" type="ORF">GCM10009020_34600</name>
</gene>
<comment type="caution">
    <text evidence="2">The sequence shown here is derived from an EMBL/GenBank/DDBJ whole genome shotgun (WGS) entry which is preliminary data.</text>
</comment>
<organism evidence="2 3">
    <name type="scientific">Natronoarchaeum mannanilyticum</name>
    <dbReference type="NCBI Taxonomy" id="926360"/>
    <lineage>
        <taxon>Archaea</taxon>
        <taxon>Methanobacteriati</taxon>
        <taxon>Methanobacteriota</taxon>
        <taxon>Stenosarchaea group</taxon>
        <taxon>Halobacteria</taxon>
        <taxon>Halobacteriales</taxon>
        <taxon>Natronoarchaeaceae</taxon>
    </lineage>
</organism>
<sequence>MTRRAINPDGLVDAPSIGYNHAIVEDGTLYTSGQVGWDAEFELAGDDIRSQTRQAFENVETLLADLDLGLDDVTKVTAHIVDPPARRDGFFEVWNEVYPEQPYPCLTILGTHGLAQEDFLVELEVEAPVEE</sequence>
<reference evidence="2 3" key="1">
    <citation type="journal article" date="2019" name="Int. J. Syst. Evol. Microbiol.">
        <title>The Global Catalogue of Microorganisms (GCM) 10K type strain sequencing project: providing services to taxonomists for standard genome sequencing and annotation.</title>
        <authorList>
            <consortium name="The Broad Institute Genomics Platform"/>
            <consortium name="The Broad Institute Genome Sequencing Center for Infectious Disease"/>
            <person name="Wu L."/>
            <person name="Ma J."/>
        </authorList>
    </citation>
    <scope>NUCLEOTIDE SEQUENCE [LARGE SCALE GENOMIC DNA]</scope>
    <source>
        <strain evidence="2 3">JCM 16328</strain>
    </source>
</reference>
<dbReference type="PANTHER" id="PTHR11803">
    <property type="entry name" value="2-IMINOBUTANOATE/2-IMINOPROPANOATE DEAMINASE RIDA"/>
    <property type="match status" value="1"/>
</dbReference>
<dbReference type="Pfam" id="PF01042">
    <property type="entry name" value="Ribonuc_L-PSP"/>
    <property type="match status" value="1"/>
</dbReference>
<dbReference type="RefSeq" id="WP_343775770.1">
    <property type="nucleotide sequence ID" value="NZ_BAAADV010000008.1"/>
</dbReference>
<proteinExistence type="inferred from homology"/>
<dbReference type="Gene3D" id="3.30.1330.40">
    <property type="entry name" value="RutC-like"/>
    <property type="match status" value="1"/>
</dbReference>